<evidence type="ECO:0000313" key="2">
    <source>
        <dbReference type="Proteomes" id="UP001179280"/>
    </source>
</evidence>
<keyword evidence="2" id="KW-1185">Reference proteome</keyword>
<protein>
    <submittedName>
        <fullName evidence="1">Uncharacterized protein</fullName>
    </submittedName>
</protein>
<comment type="caution">
    <text evidence="1">The sequence shown here is derived from an EMBL/GenBank/DDBJ whole genome shotgun (WGS) entry which is preliminary data.</text>
</comment>
<accession>A0ABS2SNY9</accession>
<reference evidence="1" key="1">
    <citation type="submission" date="2021-01" db="EMBL/GenBank/DDBJ databases">
        <title>Genomic Encyclopedia of Type Strains, Phase IV (KMG-IV): sequencing the most valuable type-strain genomes for metagenomic binning, comparative biology and taxonomic classification.</title>
        <authorList>
            <person name="Goeker M."/>
        </authorList>
    </citation>
    <scope>NUCLEOTIDE SEQUENCE</scope>
    <source>
        <strain evidence="1">DSM 21943</strain>
    </source>
</reference>
<organism evidence="1 2">
    <name type="scientific">Shouchella xiaoxiensis</name>
    <dbReference type="NCBI Taxonomy" id="766895"/>
    <lineage>
        <taxon>Bacteria</taxon>
        <taxon>Bacillati</taxon>
        <taxon>Bacillota</taxon>
        <taxon>Bacilli</taxon>
        <taxon>Bacillales</taxon>
        <taxon>Bacillaceae</taxon>
        <taxon>Shouchella</taxon>
    </lineage>
</organism>
<sequence length="41" mass="4585">MSKLSKLLKSKAVHQGIKQAQKHVVPFIKKELAKRKGQSKG</sequence>
<dbReference type="RefSeq" id="WP_275582669.1">
    <property type="nucleotide sequence ID" value="NZ_JAFBCV010000001.1"/>
</dbReference>
<proteinExistence type="predicted"/>
<name>A0ABS2SNY9_9BACI</name>
<dbReference type="Proteomes" id="UP001179280">
    <property type="component" value="Unassembled WGS sequence"/>
</dbReference>
<gene>
    <name evidence="1" type="ORF">JOC54_000475</name>
</gene>
<evidence type="ECO:0000313" key="1">
    <source>
        <dbReference type="EMBL" id="MBM7837244.1"/>
    </source>
</evidence>
<dbReference type="EMBL" id="JAFBCV010000001">
    <property type="protein sequence ID" value="MBM7837244.1"/>
    <property type="molecule type" value="Genomic_DNA"/>
</dbReference>